<name>A0AAV5DLD0_ELECO</name>
<organism evidence="4 5">
    <name type="scientific">Eleusine coracana subsp. coracana</name>
    <dbReference type="NCBI Taxonomy" id="191504"/>
    <lineage>
        <taxon>Eukaryota</taxon>
        <taxon>Viridiplantae</taxon>
        <taxon>Streptophyta</taxon>
        <taxon>Embryophyta</taxon>
        <taxon>Tracheophyta</taxon>
        <taxon>Spermatophyta</taxon>
        <taxon>Magnoliopsida</taxon>
        <taxon>Liliopsida</taxon>
        <taxon>Poales</taxon>
        <taxon>Poaceae</taxon>
        <taxon>PACMAD clade</taxon>
        <taxon>Chloridoideae</taxon>
        <taxon>Cynodonteae</taxon>
        <taxon>Eleusininae</taxon>
        <taxon>Eleusine</taxon>
    </lineage>
</organism>
<accession>A0AAV5DLD0</accession>
<evidence type="ECO:0000313" key="4">
    <source>
        <dbReference type="EMBL" id="GJN11164.1"/>
    </source>
</evidence>
<dbReference type="AlphaFoldDB" id="A0AAV5DLD0"/>
<feature type="compositionally biased region" description="Basic residues" evidence="3">
    <location>
        <begin position="168"/>
        <end position="188"/>
    </location>
</feature>
<dbReference type="InterPro" id="IPR005202">
    <property type="entry name" value="TF_GRAS"/>
</dbReference>
<proteinExistence type="predicted"/>
<dbReference type="Proteomes" id="UP001054889">
    <property type="component" value="Unassembled WGS sequence"/>
</dbReference>
<feature type="region of interest" description="Disordered" evidence="3">
    <location>
        <begin position="161"/>
        <end position="192"/>
    </location>
</feature>
<feature type="region of interest" description="Disordered" evidence="3">
    <location>
        <begin position="326"/>
        <end position="351"/>
    </location>
</feature>
<evidence type="ECO:0000256" key="3">
    <source>
        <dbReference type="SAM" id="MobiDB-lite"/>
    </source>
</evidence>
<reference evidence="4" key="1">
    <citation type="journal article" date="2018" name="DNA Res.">
        <title>Multiple hybrid de novo genome assembly of finger millet, an orphan allotetraploid crop.</title>
        <authorList>
            <person name="Hatakeyama M."/>
            <person name="Aluri S."/>
            <person name="Balachadran M.T."/>
            <person name="Sivarajan S.R."/>
            <person name="Patrignani A."/>
            <person name="Gruter S."/>
            <person name="Poveda L."/>
            <person name="Shimizu-Inatsugi R."/>
            <person name="Baeten J."/>
            <person name="Francoijs K.J."/>
            <person name="Nataraja K.N."/>
            <person name="Reddy Y.A.N."/>
            <person name="Phadnis S."/>
            <person name="Ravikumar R.L."/>
            <person name="Schlapbach R."/>
            <person name="Sreeman S.M."/>
            <person name="Shimizu K.K."/>
        </authorList>
    </citation>
    <scope>NUCLEOTIDE SEQUENCE</scope>
</reference>
<reference evidence="4" key="2">
    <citation type="submission" date="2021-12" db="EMBL/GenBank/DDBJ databases">
        <title>Resequencing data analysis of finger millet.</title>
        <authorList>
            <person name="Hatakeyama M."/>
            <person name="Aluri S."/>
            <person name="Balachadran M.T."/>
            <person name="Sivarajan S.R."/>
            <person name="Poveda L."/>
            <person name="Shimizu-Inatsugi R."/>
            <person name="Schlapbach R."/>
            <person name="Sreeman S.M."/>
            <person name="Shimizu K.K."/>
        </authorList>
    </citation>
    <scope>NUCLEOTIDE SEQUENCE</scope>
</reference>
<evidence type="ECO:0000313" key="5">
    <source>
        <dbReference type="Proteomes" id="UP001054889"/>
    </source>
</evidence>
<protein>
    <submittedName>
        <fullName evidence="4">Uncharacterized protein</fullName>
    </submittedName>
</protein>
<comment type="caution">
    <text evidence="4">The sequence shown here is derived from an EMBL/GenBank/DDBJ whole genome shotgun (WGS) entry which is preliminary data.</text>
</comment>
<sequence>MLSTSTKSAPQIAQRVYEPLPACAFLILAGLYHSPSLPLHDAVHAHRATPAASHPSSSNNGLGLGLFHDVGAAGGASSAAALRAPWSFIVPPPPPSSSSSKISLGNLNSTGCMEQLLVHCANAIEANDATMTQQILWVLNNIAPPDGDSTQRLTAARLPLRSGDPRVPHRRVQGRRHGRRGGRRRRGARVAARAPVHPVELAGFVDLTPVAPVRVCRGERGHRGGVRGVPRGARGGARHHALHADPHPHRHAGHPARGPAHPAAHRRRLAGVLWRGGQHGAAAGARRVVRRAGARLVGFARWSRNVAMDFRVVPASPADAFANLNGPAPPAAADDHGLGRGSHSSSSEALV</sequence>
<evidence type="ECO:0000256" key="2">
    <source>
        <dbReference type="ARBA" id="ARBA00023163"/>
    </source>
</evidence>
<dbReference type="EMBL" id="BQKI01000018">
    <property type="protein sequence ID" value="GJN11164.1"/>
    <property type="molecule type" value="Genomic_DNA"/>
</dbReference>
<gene>
    <name evidence="4" type="primary">ga29337</name>
    <name evidence="4" type="ORF">PR202_ga29337</name>
</gene>
<keyword evidence="1" id="KW-0805">Transcription regulation</keyword>
<keyword evidence="2" id="KW-0804">Transcription</keyword>
<dbReference type="Pfam" id="PF03514">
    <property type="entry name" value="GRAS"/>
    <property type="match status" value="1"/>
</dbReference>
<evidence type="ECO:0000256" key="1">
    <source>
        <dbReference type="ARBA" id="ARBA00023015"/>
    </source>
</evidence>
<feature type="compositionally biased region" description="Low complexity" evidence="3">
    <location>
        <begin position="342"/>
        <end position="351"/>
    </location>
</feature>
<keyword evidence="5" id="KW-1185">Reference proteome</keyword>